<dbReference type="Gene3D" id="3.40.50.720">
    <property type="entry name" value="NAD(P)-binding Rossmann-like Domain"/>
    <property type="match status" value="1"/>
</dbReference>
<evidence type="ECO:0000259" key="2">
    <source>
        <dbReference type="SMART" id="SM00829"/>
    </source>
</evidence>
<dbReference type="SUPFAM" id="SSF50129">
    <property type="entry name" value="GroES-like"/>
    <property type="match status" value="1"/>
</dbReference>
<dbReference type="KEGG" id="slc:SL103_15320"/>
<dbReference type="RefSeq" id="WP_069569527.1">
    <property type="nucleotide sequence ID" value="NZ_CP017157.1"/>
</dbReference>
<dbReference type="SMART" id="SM00829">
    <property type="entry name" value="PKS_ER"/>
    <property type="match status" value="1"/>
</dbReference>
<dbReference type="Proteomes" id="UP000094094">
    <property type="component" value="Chromosome"/>
</dbReference>
<feature type="domain" description="Enoyl reductase (ER)" evidence="2">
    <location>
        <begin position="25"/>
        <end position="322"/>
    </location>
</feature>
<organism evidence="3 4">
    <name type="scientific">Streptomyces lydicus</name>
    <dbReference type="NCBI Taxonomy" id="47763"/>
    <lineage>
        <taxon>Bacteria</taxon>
        <taxon>Bacillati</taxon>
        <taxon>Actinomycetota</taxon>
        <taxon>Actinomycetes</taxon>
        <taxon>Kitasatosporales</taxon>
        <taxon>Streptomycetaceae</taxon>
        <taxon>Streptomyces</taxon>
    </lineage>
</organism>
<sequence>MTEATAHRATTAPATMRAISQDVLGGPDVLKEVELPRPAPGLSEILIAVRAAGVNPTDWKHRAGGPFLGDPPFVLGWDVSGVVEAVGFGVTLFKPGDEVFGMLPYPHGVGSHAEYVTGPARAFVHKPAGLDHVQAGALPLAALTAYQALVDTADVRPGQRVLIHAAAGGVGHLAVQIAKARGAHVIGTASAAKHDFLRDLGADELIDYRTTDFAEAVSDVDVVLDSLDDESRTRSLNVLRPGGLLVSILKPATDQAAKKAAELGIRLETLLVEADHAGMRAVADLAAAGTLRAHIDATFPLAEAAEAHARAQTGRTTGKIVLVVG</sequence>
<dbReference type="CDD" id="cd05289">
    <property type="entry name" value="MDR_like_2"/>
    <property type="match status" value="1"/>
</dbReference>
<dbReference type="PANTHER" id="PTHR11695">
    <property type="entry name" value="ALCOHOL DEHYDROGENASE RELATED"/>
    <property type="match status" value="1"/>
</dbReference>
<dbReference type="PROSITE" id="PS01162">
    <property type="entry name" value="QOR_ZETA_CRYSTAL"/>
    <property type="match status" value="1"/>
</dbReference>
<dbReference type="SUPFAM" id="SSF51735">
    <property type="entry name" value="NAD(P)-binding Rossmann-fold domains"/>
    <property type="match status" value="1"/>
</dbReference>
<evidence type="ECO:0000313" key="4">
    <source>
        <dbReference type="Proteomes" id="UP000094094"/>
    </source>
</evidence>
<dbReference type="GO" id="GO:0008270">
    <property type="term" value="F:zinc ion binding"/>
    <property type="evidence" value="ECO:0007669"/>
    <property type="project" value="InterPro"/>
</dbReference>
<dbReference type="InterPro" id="IPR050700">
    <property type="entry name" value="YIM1/Zinc_Alcohol_DH_Fams"/>
</dbReference>
<dbReference type="PANTHER" id="PTHR11695:SF294">
    <property type="entry name" value="RETICULON-4-INTERACTING PROTEIN 1, MITOCHONDRIAL"/>
    <property type="match status" value="1"/>
</dbReference>
<keyword evidence="1" id="KW-0560">Oxidoreductase</keyword>
<dbReference type="InterPro" id="IPR036291">
    <property type="entry name" value="NAD(P)-bd_dom_sf"/>
</dbReference>
<dbReference type="Gene3D" id="3.90.180.10">
    <property type="entry name" value="Medium-chain alcohol dehydrogenases, catalytic domain"/>
    <property type="match status" value="1"/>
</dbReference>
<dbReference type="Pfam" id="PF13602">
    <property type="entry name" value="ADH_zinc_N_2"/>
    <property type="match status" value="1"/>
</dbReference>
<dbReference type="AlphaFoldDB" id="A0A1D7VL48"/>
<evidence type="ECO:0000313" key="3">
    <source>
        <dbReference type="EMBL" id="AOP47452.1"/>
    </source>
</evidence>
<proteinExistence type="predicted"/>
<dbReference type="EMBL" id="CP017157">
    <property type="protein sequence ID" value="AOP47452.1"/>
    <property type="molecule type" value="Genomic_DNA"/>
</dbReference>
<accession>A0A1D7VL48</accession>
<protein>
    <submittedName>
        <fullName evidence="3">NADPH:quinone reductase</fullName>
    </submittedName>
</protein>
<dbReference type="InterPro" id="IPR020843">
    <property type="entry name" value="ER"/>
</dbReference>
<dbReference type="InterPro" id="IPR011032">
    <property type="entry name" value="GroES-like_sf"/>
</dbReference>
<keyword evidence="4" id="KW-1185">Reference proteome</keyword>
<name>A0A1D7VL48_9ACTN</name>
<dbReference type="GO" id="GO:0016491">
    <property type="term" value="F:oxidoreductase activity"/>
    <property type="evidence" value="ECO:0007669"/>
    <property type="project" value="UniProtKB-KW"/>
</dbReference>
<dbReference type="Pfam" id="PF08240">
    <property type="entry name" value="ADH_N"/>
    <property type="match status" value="1"/>
</dbReference>
<gene>
    <name evidence="3" type="ORF">SL103_15320</name>
</gene>
<reference evidence="3 4" key="1">
    <citation type="submission" date="2016-09" db="EMBL/GenBank/DDBJ databases">
        <title>Complete genome sequencing of Streptomyces lydicus 103 and metabolic pathways analysis of antibiotic biosynthesis.</title>
        <authorList>
            <person name="Jia N."/>
            <person name="Ding M.-Z."/>
            <person name="Gao F."/>
            <person name="Yuan Y.-J."/>
        </authorList>
    </citation>
    <scope>NUCLEOTIDE SEQUENCE [LARGE SCALE GENOMIC DNA]</scope>
    <source>
        <strain evidence="3 4">103</strain>
    </source>
</reference>
<dbReference type="InterPro" id="IPR002364">
    <property type="entry name" value="Quin_OxRdtase/zeta-crystal_CS"/>
</dbReference>
<evidence type="ECO:0000256" key="1">
    <source>
        <dbReference type="ARBA" id="ARBA00023002"/>
    </source>
</evidence>
<dbReference type="InterPro" id="IPR013154">
    <property type="entry name" value="ADH-like_N"/>
</dbReference>